<sequence>MACLNDYYVRLIGFRSDNSDGYTQGQLDSLNCELFRKLEGLEPESDEWYEVAREFSETAERV</sequence>
<name>I4C5N0_DESTA</name>
<accession>I4C5N0</accession>
<protein>
    <submittedName>
        <fullName evidence="1">Uncharacterized protein</fullName>
    </submittedName>
</protein>
<dbReference type="HOGENOM" id="CLU_2896813_0_0_7"/>
<proteinExistence type="predicted"/>
<dbReference type="RefSeq" id="WP_014810014.1">
    <property type="nucleotide sequence ID" value="NC_018025.1"/>
</dbReference>
<gene>
    <name evidence="1" type="ordered locus">Desti_2174</name>
</gene>
<organism evidence="1 2">
    <name type="scientific">Desulfomonile tiedjei (strain ATCC 49306 / DSM 6799 / DCB-1)</name>
    <dbReference type="NCBI Taxonomy" id="706587"/>
    <lineage>
        <taxon>Bacteria</taxon>
        <taxon>Pseudomonadati</taxon>
        <taxon>Thermodesulfobacteriota</taxon>
        <taxon>Desulfomonilia</taxon>
        <taxon>Desulfomonilales</taxon>
        <taxon>Desulfomonilaceae</taxon>
        <taxon>Desulfomonile</taxon>
    </lineage>
</organism>
<evidence type="ECO:0000313" key="1">
    <source>
        <dbReference type="EMBL" id="AFM24871.1"/>
    </source>
</evidence>
<reference evidence="2" key="1">
    <citation type="submission" date="2012-06" db="EMBL/GenBank/DDBJ databases">
        <title>Complete sequence of chromosome of Desulfomonile tiedjei DSM 6799.</title>
        <authorList>
            <person name="Lucas S."/>
            <person name="Copeland A."/>
            <person name="Lapidus A."/>
            <person name="Glavina del Rio T."/>
            <person name="Dalin E."/>
            <person name="Tice H."/>
            <person name="Bruce D."/>
            <person name="Goodwin L."/>
            <person name="Pitluck S."/>
            <person name="Peters L."/>
            <person name="Ovchinnikova G."/>
            <person name="Zeytun A."/>
            <person name="Lu M."/>
            <person name="Kyrpides N."/>
            <person name="Mavromatis K."/>
            <person name="Ivanova N."/>
            <person name="Brettin T."/>
            <person name="Detter J.C."/>
            <person name="Han C."/>
            <person name="Larimer F."/>
            <person name="Land M."/>
            <person name="Hauser L."/>
            <person name="Markowitz V."/>
            <person name="Cheng J.-F."/>
            <person name="Hugenholtz P."/>
            <person name="Woyke T."/>
            <person name="Wu D."/>
            <person name="Spring S."/>
            <person name="Schroeder M."/>
            <person name="Brambilla E."/>
            <person name="Klenk H.-P."/>
            <person name="Eisen J.A."/>
        </authorList>
    </citation>
    <scope>NUCLEOTIDE SEQUENCE [LARGE SCALE GENOMIC DNA]</scope>
    <source>
        <strain evidence="2">ATCC 49306 / DSM 6799 / DCB-1</strain>
    </source>
</reference>
<dbReference type="AlphaFoldDB" id="I4C5N0"/>
<keyword evidence="2" id="KW-1185">Reference proteome</keyword>
<dbReference type="KEGG" id="dti:Desti_2174"/>
<dbReference type="EMBL" id="CP003360">
    <property type="protein sequence ID" value="AFM24871.1"/>
    <property type="molecule type" value="Genomic_DNA"/>
</dbReference>
<evidence type="ECO:0000313" key="2">
    <source>
        <dbReference type="Proteomes" id="UP000006055"/>
    </source>
</evidence>
<dbReference type="Proteomes" id="UP000006055">
    <property type="component" value="Chromosome"/>
</dbReference>